<protein>
    <submittedName>
        <fullName evidence="2">Uncharacterized protein</fullName>
    </submittedName>
</protein>
<comment type="caution">
    <text evidence="2">The sequence shown here is derived from an EMBL/GenBank/DDBJ whole genome shotgun (WGS) entry which is preliminary data.</text>
</comment>
<evidence type="ECO:0000256" key="1">
    <source>
        <dbReference type="SAM" id="MobiDB-lite"/>
    </source>
</evidence>
<organism evidence="2 3">
    <name type="scientific">Caerostris extrusa</name>
    <name type="common">Bark spider</name>
    <name type="synonym">Caerostris bankana</name>
    <dbReference type="NCBI Taxonomy" id="172846"/>
    <lineage>
        <taxon>Eukaryota</taxon>
        <taxon>Metazoa</taxon>
        <taxon>Ecdysozoa</taxon>
        <taxon>Arthropoda</taxon>
        <taxon>Chelicerata</taxon>
        <taxon>Arachnida</taxon>
        <taxon>Araneae</taxon>
        <taxon>Araneomorphae</taxon>
        <taxon>Entelegynae</taxon>
        <taxon>Araneoidea</taxon>
        <taxon>Araneidae</taxon>
        <taxon>Caerostris</taxon>
    </lineage>
</organism>
<keyword evidence="3" id="KW-1185">Reference proteome</keyword>
<evidence type="ECO:0000313" key="2">
    <source>
        <dbReference type="EMBL" id="GIY43074.1"/>
    </source>
</evidence>
<feature type="region of interest" description="Disordered" evidence="1">
    <location>
        <begin position="41"/>
        <end position="66"/>
    </location>
</feature>
<reference evidence="2 3" key="1">
    <citation type="submission" date="2021-06" db="EMBL/GenBank/DDBJ databases">
        <title>Caerostris extrusa draft genome.</title>
        <authorList>
            <person name="Kono N."/>
            <person name="Arakawa K."/>
        </authorList>
    </citation>
    <scope>NUCLEOTIDE SEQUENCE [LARGE SCALE GENOMIC DNA]</scope>
</reference>
<feature type="compositionally biased region" description="Polar residues" evidence="1">
    <location>
        <begin position="49"/>
        <end position="66"/>
    </location>
</feature>
<accession>A0AAV4TD00</accession>
<proteinExistence type="predicted"/>
<evidence type="ECO:0000313" key="3">
    <source>
        <dbReference type="Proteomes" id="UP001054945"/>
    </source>
</evidence>
<dbReference type="AlphaFoldDB" id="A0AAV4TD00"/>
<name>A0AAV4TD00_CAEEX</name>
<dbReference type="Proteomes" id="UP001054945">
    <property type="component" value="Unassembled WGS sequence"/>
</dbReference>
<dbReference type="EMBL" id="BPLR01010925">
    <property type="protein sequence ID" value="GIY43074.1"/>
    <property type="molecule type" value="Genomic_DNA"/>
</dbReference>
<sequence>MVFKSHPFSPQVFSEARRRPIKKTVRRSFLIVCQQEVADDREVRGASLPTRNGDLSTGTDIYGASN</sequence>
<gene>
    <name evidence="2" type="ORF">CEXT_697681</name>
</gene>